<gene>
    <name evidence="1" type="ORF">EZS28_017301</name>
</gene>
<sequence length="165" mass="18374">MGEVGVVRVGRFVCGVGSGSGSWIEDDGELGDVRDGYGFFFTGYAVPQVVQQVAELHLEFDLLNSQPLLVRSRSLTASGRAGQEKVKLSQYPVQFIHTAYQFFGQLSVASVVIFGRCVPRMAQERWTIQGSLRGWGPNIPPIRNPCYNYSNFVQKQRKEKKLIGN</sequence>
<evidence type="ECO:0000313" key="2">
    <source>
        <dbReference type="Proteomes" id="UP000324800"/>
    </source>
</evidence>
<reference evidence="1 2" key="1">
    <citation type="submission" date="2019-03" db="EMBL/GenBank/DDBJ databases">
        <title>Single cell metagenomics reveals metabolic interactions within the superorganism composed of flagellate Streblomastix strix and complex community of Bacteroidetes bacteria on its surface.</title>
        <authorList>
            <person name="Treitli S.C."/>
            <person name="Kolisko M."/>
            <person name="Husnik F."/>
            <person name="Keeling P."/>
            <person name="Hampl V."/>
        </authorList>
    </citation>
    <scope>NUCLEOTIDE SEQUENCE [LARGE SCALE GENOMIC DNA]</scope>
    <source>
        <strain evidence="1">ST1C</strain>
    </source>
</reference>
<evidence type="ECO:0000313" key="1">
    <source>
        <dbReference type="EMBL" id="KAA6387171.1"/>
    </source>
</evidence>
<dbReference type="EMBL" id="SNRW01004486">
    <property type="protein sequence ID" value="KAA6387171.1"/>
    <property type="molecule type" value="Genomic_DNA"/>
</dbReference>
<dbReference type="Proteomes" id="UP000324800">
    <property type="component" value="Unassembled WGS sequence"/>
</dbReference>
<name>A0A5J4VX14_9EUKA</name>
<comment type="caution">
    <text evidence="1">The sequence shown here is derived from an EMBL/GenBank/DDBJ whole genome shotgun (WGS) entry which is preliminary data.</text>
</comment>
<accession>A0A5J4VX14</accession>
<organism evidence="1 2">
    <name type="scientific">Streblomastix strix</name>
    <dbReference type="NCBI Taxonomy" id="222440"/>
    <lineage>
        <taxon>Eukaryota</taxon>
        <taxon>Metamonada</taxon>
        <taxon>Preaxostyla</taxon>
        <taxon>Oxymonadida</taxon>
        <taxon>Streblomastigidae</taxon>
        <taxon>Streblomastix</taxon>
    </lineage>
</organism>
<protein>
    <submittedName>
        <fullName evidence="1">Uncharacterized protein</fullName>
    </submittedName>
</protein>
<proteinExistence type="predicted"/>
<dbReference type="AlphaFoldDB" id="A0A5J4VX14"/>